<keyword evidence="6" id="KW-0680">Restriction system</keyword>
<dbReference type="PANTHER" id="PTHR42933">
    <property type="entry name" value="SLR6095 PROTEIN"/>
    <property type="match status" value="1"/>
</dbReference>
<keyword evidence="5" id="KW-0949">S-adenosyl-L-methionine</keyword>
<dbReference type="Gene3D" id="1.20.1260.30">
    <property type="match status" value="1"/>
</dbReference>
<keyword evidence="7" id="KW-0238">DNA-binding</keyword>
<evidence type="ECO:0000256" key="8">
    <source>
        <dbReference type="ARBA" id="ARBA00047942"/>
    </source>
</evidence>
<dbReference type="AlphaFoldDB" id="A0A1G2UZI0"/>
<evidence type="ECO:0000256" key="3">
    <source>
        <dbReference type="ARBA" id="ARBA00022603"/>
    </source>
</evidence>
<dbReference type="PRINTS" id="PR00507">
    <property type="entry name" value="N12N6MTFRASE"/>
</dbReference>
<name>A0A1G2UZI0_9BACT</name>
<dbReference type="EC" id="2.1.1.72" evidence="2"/>
<protein>
    <recommendedName>
        <fullName evidence="2">site-specific DNA-methyltransferase (adenine-specific)</fullName>
        <ecNumber evidence="2">2.1.1.72</ecNumber>
    </recommendedName>
</protein>
<dbReference type="Pfam" id="PF02384">
    <property type="entry name" value="N6_Mtase"/>
    <property type="match status" value="1"/>
</dbReference>
<accession>A0A1G2UZI0</accession>
<keyword evidence="3" id="KW-0489">Methyltransferase</keyword>
<dbReference type="Proteomes" id="UP000177697">
    <property type="component" value="Unassembled WGS sequence"/>
</dbReference>
<dbReference type="CDD" id="cd02440">
    <property type="entry name" value="AdoMet_MTases"/>
    <property type="match status" value="1"/>
</dbReference>
<dbReference type="InterPro" id="IPR051537">
    <property type="entry name" value="DNA_Adenine_Mtase"/>
</dbReference>
<proteinExistence type="inferred from homology"/>
<dbReference type="InterPro" id="IPR038333">
    <property type="entry name" value="T1MK-like_N_sf"/>
</dbReference>
<dbReference type="GO" id="GO:0003677">
    <property type="term" value="F:DNA binding"/>
    <property type="evidence" value="ECO:0007669"/>
    <property type="project" value="UniProtKB-KW"/>
</dbReference>
<dbReference type="GO" id="GO:0009007">
    <property type="term" value="F:site-specific DNA-methyltransferase (adenine-specific) activity"/>
    <property type="evidence" value="ECO:0007669"/>
    <property type="project" value="UniProtKB-EC"/>
</dbReference>
<dbReference type="SUPFAM" id="SSF116734">
    <property type="entry name" value="DNA methylase specificity domain"/>
    <property type="match status" value="1"/>
</dbReference>
<keyword evidence="4" id="KW-0808">Transferase</keyword>
<comment type="similarity">
    <text evidence="1">Belongs to the N(4)/N(6)-methyltransferase family.</text>
</comment>
<evidence type="ECO:0000256" key="4">
    <source>
        <dbReference type="ARBA" id="ARBA00022679"/>
    </source>
</evidence>
<evidence type="ECO:0000313" key="11">
    <source>
        <dbReference type="Proteomes" id="UP000177697"/>
    </source>
</evidence>
<sequence>MLTQEIKKKIDSARDILVGKVPDPKAQVEQITTALIYKFMDDMDKASVVFGGKSRFFSNGFEKYAWSKLMDPKLGGQERLELYGEAIMKMSQNPHIPQLFRDFFKDAFLPYRSPETLNLFLKEINGFEYDHSENLGNAFEYMLSIMGSQGDAGQFRTPRHIIDFIVDVIDPKKDETILDPACGTAGFLISAYKHIINQHDCRDNKTGELTNAEQSLTPDEKKKLTGNLVGYDISPDMVKLSKVNMYLHGFADPKIYEYDTLSSEERWDEFYDVIMANPPFMSPKGGIRPHKRFSVQANRSEVLFVDYIKEHLRPDGRAGIIVPDGVINTSGRTYNSLRKELVGGGLWAIVDLPAGIFQPYSKVKTSILFIDKSIKSRNIYFLKVETIQVNTSYEISQSMPINIGLVTDKLIDIKKAISLNSQEIENALDIKFKSKETILNSKNAFLKQEYYFDNTGPQQIWGMVPLSSILEKSGEKVGKRKNIPVMSITMNNGLIDQSKKFKKRIANIDISKYKLVKRDELVVGFPIDEGVLGFQTKYDYAAVSPAYDVWRVKRSDIPIIYLEYILRSPVAINLYKNSMKGTANRRRVVPKEIFLSLKIPIYENIVGKTSKQIEDINFQNKKLEKHILNNNEEIKQKVAELWGDNK</sequence>
<dbReference type="EMBL" id="MHWW01000013">
    <property type="protein sequence ID" value="OHB14775.1"/>
    <property type="molecule type" value="Genomic_DNA"/>
</dbReference>
<dbReference type="SUPFAM" id="SSF53335">
    <property type="entry name" value="S-adenosyl-L-methionine-dependent methyltransferases"/>
    <property type="match status" value="1"/>
</dbReference>
<dbReference type="InterPro" id="IPR044946">
    <property type="entry name" value="Restrct_endonuc_typeI_TRD_sf"/>
</dbReference>
<dbReference type="Gene3D" id="3.40.50.150">
    <property type="entry name" value="Vaccinia Virus protein VP39"/>
    <property type="match status" value="1"/>
</dbReference>
<dbReference type="PANTHER" id="PTHR42933:SF3">
    <property type="entry name" value="TYPE I RESTRICTION ENZYME MJAVIII METHYLASE SUBUNIT"/>
    <property type="match status" value="1"/>
</dbReference>
<dbReference type="GO" id="GO:0008170">
    <property type="term" value="F:N-methyltransferase activity"/>
    <property type="evidence" value="ECO:0007669"/>
    <property type="project" value="InterPro"/>
</dbReference>
<evidence type="ECO:0000256" key="2">
    <source>
        <dbReference type="ARBA" id="ARBA00011900"/>
    </source>
</evidence>
<organism evidence="10 11">
    <name type="scientific">Candidatus Zambryskibacteria bacterium RIFOXYC1_FULL_39_10</name>
    <dbReference type="NCBI Taxonomy" id="1802779"/>
    <lineage>
        <taxon>Bacteria</taxon>
        <taxon>Candidatus Zambryskiibacteriota</taxon>
    </lineage>
</organism>
<evidence type="ECO:0000256" key="7">
    <source>
        <dbReference type="ARBA" id="ARBA00023125"/>
    </source>
</evidence>
<dbReference type="InterPro" id="IPR029063">
    <property type="entry name" value="SAM-dependent_MTases_sf"/>
</dbReference>
<evidence type="ECO:0000256" key="6">
    <source>
        <dbReference type="ARBA" id="ARBA00022747"/>
    </source>
</evidence>
<gene>
    <name evidence="10" type="ORF">A2431_00365</name>
</gene>
<feature type="domain" description="DNA methylase adenine-specific" evidence="9">
    <location>
        <begin position="133"/>
        <end position="387"/>
    </location>
</feature>
<evidence type="ECO:0000256" key="5">
    <source>
        <dbReference type="ARBA" id="ARBA00022691"/>
    </source>
</evidence>
<evidence type="ECO:0000256" key="1">
    <source>
        <dbReference type="ARBA" id="ARBA00006594"/>
    </source>
</evidence>
<dbReference type="GO" id="GO:0032259">
    <property type="term" value="P:methylation"/>
    <property type="evidence" value="ECO:0007669"/>
    <property type="project" value="UniProtKB-KW"/>
</dbReference>
<comment type="caution">
    <text evidence="10">The sequence shown here is derived from an EMBL/GenBank/DDBJ whole genome shotgun (WGS) entry which is preliminary data.</text>
</comment>
<comment type="catalytic activity">
    <reaction evidence="8">
        <text>a 2'-deoxyadenosine in DNA + S-adenosyl-L-methionine = an N(6)-methyl-2'-deoxyadenosine in DNA + S-adenosyl-L-homocysteine + H(+)</text>
        <dbReference type="Rhea" id="RHEA:15197"/>
        <dbReference type="Rhea" id="RHEA-COMP:12418"/>
        <dbReference type="Rhea" id="RHEA-COMP:12419"/>
        <dbReference type="ChEBI" id="CHEBI:15378"/>
        <dbReference type="ChEBI" id="CHEBI:57856"/>
        <dbReference type="ChEBI" id="CHEBI:59789"/>
        <dbReference type="ChEBI" id="CHEBI:90615"/>
        <dbReference type="ChEBI" id="CHEBI:90616"/>
        <dbReference type="EC" id="2.1.1.72"/>
    </reaction>
</comment>
<dbReference type="Gene3D" id="3.90.220.20">
    <property type="entry name" value="DNA methylase specificity domains"/>
    <property type="match status" value="1"/>
</dbReference>
<evidence type="ECO:0000313" key="10">
    <source>
        <dbReference type="EMBL" id="OHB14775.1"/>
    </source>
</evidence>
<reference evidence="10 11" key="1">
    <citation type="journal article" date="2016" name="Nat. Commun.">
        <title>Thousands of microbial genomes shed light on interconnected biogeochemical processes in an aquifer system.</title>
        <authorList>
            <person name="Anantharaman K."/>
            <person name="Brown C.T."/>
            <person name="Hug L.A."/>
            <person name="Sharon I."/>
            <person name="Castelle C.J."/>
            <person name="Probst A.J."/>
            <person name="Thomas B.C."/>
            <person name="Singh A."/>
            <person name="Wilkins M.J."/>
            <person name="Karaoz U."/>
            <person name="Brodie E.L."/>
            <person name="Williams K.H."/>
            <person name="Hubbard S.S."/>
            <person name="Banfield J.F."/>
        </authorList>
    </citation>
    <scope>NUCLEOTIDE SEQUENCE [LARGE SCALE GENOMIC DNA]</scope>
</reference>
<dbReference type="InterPro" id="IPR003356">
    <property type="entry name" value="DNA_methylase_A-5"/>
</dbReference>
<dbReference type="GO" id="GO:0009307">
    <property type="term" value="P:DNA restriction-modification system"/>
    <property type="evidence" value="ECO:0007669"/>
    <property type="project" value="UniProtKB-KW"/>
</dbReference>
<evidence type="ECO:0000259" key="9">
    <source>
        <dbReference type="Pfam" id="PF02384"/>
    </source>
</evidence>